<name>A0A9X3J6K9_9BACT</name>
<dbReference type="Pfam" id="PF13376">
    <property type="entry name" value="OmdA"/>
    <property type="match status" value="1"/>
</dbReference>
<accession>A0A9X3J6K9</accession>
<dbReference type="Proteomes" id="UP001145087">
    <property type="component" value="Unassembled WGS sequence"/>
</dbReference>
<keyword evidence="2" id="KW-1185">Reference proteome</keyword>
<dbReference type="AlphaFoldDB" id="A0A9X3J6K9"/>
<gene>
    <name evidence="1" type="ORF">OU798_09550</name>
</gene>
<reference evidence="1" key="1">
    <citation type="submission" date="2022-11" db="EMBL/GenBank/DDBJ databases">
        <title>Marilongibacter aestuarii gen. nov., sp. nov., isolated from tidal flat sediment.</title>
        <authorList>
            <person name="Jiayan W."/>
        </authorList>
    </citation>
    <scope>NUCLEOTIDE SEQUENCE</scope>
    <source>
        <strain evidence="1">Z1-6</strain>
    </source>
</reference>
<dbReference type="EMBL" id="JAPOHD010000020">
    <property type="protein sequence ID" value="MCY1720586.1"/>
    <property type="molecule type" value="Genomic_DNA"/>
</dbReference>
<proteinExistence type="predicted"/>
<comment type="caution">
    <text evidence="1">The sequence shown here is derived from an EMBL/GenBank/DDBJ whole genome shotgun (WGS) entry which is preliminary data.</text>
</comment>
<protein>
    <submittedName>
        <fullName evidence="1">YdeI/OmpD-associated family protein</fullName>
    </submittedName>
</protein>
<organism evidence="1 2">
    <name type="scientific">Draconibacterium aestuarii</name>
    <dbReference type="NCBI Taxonomy" id="2998507"/>
    <lineage>
        <taxon>Bacteria</taxon>
        <taxon>Pseudomonadati</taxon>
        <taxon>Bacteroidota</taxon>
        <taxon>Bacteroidia</taxon>
        <taxon>Marinilabiliales</taxon>
        <taxon>Prolixibacteraceae</taxon>
        <taxon>Draconibacterium</taxon>
    </lineage>
</organism>
<sequence>MKELENIYFKDQGSFRNWLKKNHDKSPGVWMTYYKKHTDKECIEYREALEEALCFGWIDSIIKKVDNDRYVRKFTPRTNISNWSDLNKRIVLSMIGKGKMTEAGLQKIDVYLKTGKIDWENKGLKGDAKDKEFAIPDYILKAFAENEPALTNFNTLASSYKRHFVLWISSAKREETIQKRLRESIQLLKENKKLGLK</sequence>
<dbReference type="RefSeq" id="WP_343332920.1">
    <property type="nucleotide sequence ID" value="NZ_JAPOHD010000020.1"/>
</dbReference>
<evidence type="ECO:0000313" key="2">
    <source>
        <dbReference type="Proteomes" id="UP001145087"/>
    </source>
</evidence>
<evidence type="ECO:0000313" key="1">
    <source>
        <dbReference type="EMBL" id="MCY1720586.1"/>
    </source>
</evidence>